<sequence>METHTLVGKCFGWFVRSNEAAAMTSHVPTLIVESSAPYTRTVVFLHGRGDKAQNFAFSLTS</sequence>
<keyword evidence="2" id="KW-1185">Reference proteome</keyword>
<evidence type="ECO:0000313" key="2">
    <source>
        <dbReference type="Proteomes" id="UP001187682"/>
    </source>
</evidence>
<dbReference type="Gene3D" id="3.40.50.1820">
    <property type="entry name" value="alpha/beta hydrolase"/>
    <property type="match status" value="1"/>
</dbReference>
<protein>
    <recommendedName>
        <fullName evidence="3">Phospholipase/carboxylesterase/thioesterase domain-containing protein</fullName>
    </recommendedName>
</protein>
<proteinExistence type="predicted"/>
<evidence type="ECO:0008006" key="3">
    <source>
        <dbReference type="Google" id="ProtNLM"/>
    </source>
</evidence>
<gene>
    <name evidence="1" type="ORF">DNG_02965</name>
</gene>
<accession>A0AAE8MVE1</accession>
<comment type="caution">
    <text evidence="1">The sequence shown here is derived from an EMBL/GenBank/DDBJ whole genome shotgun (WGS) entry which is preliminary data.</text>
</comment>
<dbReference type="InterPro" id="IPR029058">
    <property type="entry name" value="AB_hydrolase_fold"/>
</dbReference>
<dbReference type="AlphaFoldDB" id="A0AAE8MVE1"/>
<dbReference type="Proteomes" id="UP001187682">
    <property type="component" value="Unassembled WGS sequence"/>
</dbReference>
<evidence type="ECO:0000313" key="1">
    <source>
        <dbReference type="EMBL" id="SPO00113.1"/>
    </source>
</evidence>
<name>A0AAE8MVE1_9PEZI</name>
<dbReference type="EMBL" id="ONZQ02000003">
    <property type="protein sequence ID" value="SPO00113.1"/>
    <property type="molecule type" value="Genomic_DNA"/>
</dbReference>
<organism evidence="1 2">
    <name type="scientific">Cephalotrichum gorgonifer</name>
    <dbReference type="NCBI Taxonomy" id="2041049"/>
    <lineage>
        <taxon>Eukaryota</taxon>
        <taxon>Fungi</taxon>
        <taxon>Dikarya</taxon>
        <taxon>Ascomycota</taxon>
        <taxon>Pezizomycotina</taxon>
        <taxon>Sordariomycetes</taxon>
        <taxon>Hypocreomycetidae</taxon>
        <taxon>Microascales</taxon>
        <taxon>Microascaceae</taxon>
        <taxon>Cephalotrichum</taxon>
    </lineage>
</organism>
<reference evidence="1" key="1">
    <citation type="submission" date="2018-03" db="EMBL/GenBank/DDBJ databases">
        <authorList>
            <person name="Guldener U."/>
        </authorList>
    </citation>
    <scope>NUCLEOTIDE SEQUENCE</scope>
</reference>